<evidence type="ECO:0000313" key="1">
    <source>
        <dbReference type="EMBL" id="AUV58810.1"/>
    </source>
</evidence>
<reference evidence="1" key="1">
    <citation type="submission" date="2018-01" db="EMBL/GenBank/DDBJ databases">
        <title>Draft genome sequence of Bandra megavirus.</title>
        <authorList>
            <person name="Chatterjee A."/>
            <person name="Yadav R."/>
            <person name="Kondabagil K."/>
        </authorList>
    </citation>
    <scope>NUCLEOTIDE SEQUENCE</scope>
    <source>
        <strain evidence="1">KK-1</strain>
    </source>
</reference>
<accession>A0A2K9V9C5</accession>
<name>A0A2K9V9C5_9VIRU</name>
<dbReference type="EMBL" id="MG779377">
    <property type="protein sequence ID" value="AUV58810.1"/>
    <property type="molecule type" value="Genomic_DNA"/>
</dbReference>
<proteinExistence type="predicted"/>
<organism evidence="1">
    <name type="scientific">Bandra megavirus</name>
    <dbReference type="NCBI Taxonomy" id="2071566"/>
    <lineage>
        <taxon>Viruses</taxon>
        <taxon>Varidnaviria</taxon>
        <taxon>Bamfordvirae</taxon>
        <taxon>Nucleocytoviricota</taxon>
        <taxon>Megaviricetes</taxon>
        <taxon>Imitervirales</taxon>
        <taxon>Mimiviridae</taxon>
        <taxon>Megamimivirinae</taxon>
        <taxon>Megavirus</taxon>
    </lineage>
</organism>
<protein>
    <submittedName>
        <fullName evidence="1">Uncharacterized protein</fullName>
    </submittedName>
</protein>
<dbReference type="InterPro" id="IPR045365">
    <property type="entry name" value="DUF5884"/>
</dbReference>
<dbReference type="Pfam" id="PF19231">
    <property type="entry name" value="DUF5884"/>
    <property type="match status" value="1"/>
</dbReference>
<sequence length="222" mass="26236">MKRIISKINKMNHKQLEELQPIIMQRQLKILDEKIKQDVVPKIFQKYVTDIHFYTNYNINNDGDELYGMLYGVGGICFGSQLKLSSRYEISKKSNYNYIHVDITMTILDNEYKSIHVIEYEHKKKWCTSKTDNIVNIKISSNVLGLLEKIGLPDNLYYRKMLAILIHNIYAKSIMICKDNDSDEILISNKLIHQYNKKSQLKNLEYVYINSDRNPKILFKFV</sequence>